<accession>A0A239AB29</accession>
<proteinExistence type="predicted"/>
<dbReference type="RefSeq" id="WP_089372087.1">
    <property type="nucleotide sequence ID" value="NZ_BMEP01000007.1"/>
</dbReference>
<evidence type="ECO:0000313" key="2">
    <source>
        <dbReference type="Proteomes" id="UP000198379"/>
    </source>
</evidence>
<dbReference type="EMBL" id="FZNY01000004">
    <property type="protein sequence ID" value="SNR92602.1"/>
    <property type="molecule type" value="Genomic_DNA"/>
</dbReference>
<dbReference type="Proteomes" id="UP000198379">
    <property type="component" value="Unassembled WGS sequence"/>
</dbReference>
<reference evidence="1 2" key="1">
    <citation type="submission" date="2017-06" db="EMBL/GenBank/DDBJ databases">
        <authorList>
            <person name="Kim H.J."/>
            <person name="Triplett B.A."/>
        </authorList>
    </citation>
    <scope>NUCLEOTIDE SEQUENCE [LARGE SCALE GENOMIC DNA]</scope>
    <source>
        <strain evidence="1 2">DSM 25597</strain>
    </source>
</reference>
<keyword evidence="2" id="KW-1185">Reference proteome</keyword>
<name>A0A239AB29_9FLAO</name>
<protein>
    <submittedName>
        <fullName evidence="1">Uncharacterized protein</fullName>
    </submittedName>
</protein>
<organism evidence="1 2">
    <name type="scientific">Dokdonia pacifica</name>
    <dbReference type="NCBI Taxonomy" id="1627892"/>
    <lineage>
        <taxon>Bacteria</taxon>
        <taxon>Pseudomonadati</taxon>
        <taxon>Bacteroidota</taxon>
        <taxon>Flavobacteriia</taxon>
        <taxon>Flavobacteriales</taxon>
        <taxon>Flavobacteriaceae</taxon>
        <taxon>Dokdonia</taxon>
    </lineage>
</organism>
<gene>
    <name evidence="1" type="ORF">SAMN06265376_104281</name>
</gene>
<evidence type="ECO:0000313" key="1">
    <source>
        <dbReference type="EMBL" id="SNR92602.1"/>
    </source>
</evidence>
<dbReference type="AlphaFoldDB" id="A0A239AB29"/>
<sequence length="147" mass="17072">MSLKNKIMQVFDETFDQEKKIRSRFVSHSRLLAKDHLAVKGILSLQILEMDDKFLASLFKGHTFIESISLDSIAQFFTDRMSARLISSSHIEEKLKKYFKNFQRDSAVKSIGIRIVILKDETVRIYTLGTQETEEVLLTDFIAFFKS</sequence>